<dbReference type="HOGENOM" id="CLU_068216_0_1_12"/>
<feature type="non-terminal residue" evidence="2">
    <location>
        <position position="195"/>
    </location>
</feature>
<dbReference type="RefSeq" id="WP_010696028.1">
    <property type="nucleotide sequence ID" value="NZ_KB442453.1"/>
</dbReference>
<gene>
    <name evidence="2" type="ORF">HMPREF9733_01691</name>
</gene>
<dbReference type="EMBL" id="AGDZ01000022">
    <property type="protein sequence ID" value="EMB24242.1"/>
    <property type="molecule type" value="Genomic_DNA"/>
</dbReference>
<dbReference type="InterPro" id="IPR006842">
    <property type="entry name" value="Transposase_31"/>
</dbReference>
<proteinExistence type="predicted"/>
<dbReference type="Pfam" id="PF04754">
    <property type="entry name" value="Transposase_31"/>
    <property type="match status" value="1"/>
</dbReference>
<protein>
    <recommendedName>
        <fullName evidence="1">Transposase (putative) YhgA-like domain-containing protein</fullName>
    </recommendedName>
</protein>
<comment type="caution">
    <text evidence="2">The sequence shown here is derived from an EMBL/GenBank/DDBJ whole genome shotgun (WGS) entry which is preliminary data.</text>
</comment>
<evidence type="ECO:0000313" key="2">
    <source>
        <dbReference type="EMBL" id="EMB24242.1"/>
    </source>
</evidence>
<accession>M2BGT4</accession>
<dbReference type="OrthoDB" id="357854at2"/>
<reference evidence="2 3" key="1">
    <citation type="submission" date="2012-01" db="EMBL/GenBank/DDBJ databases">
        <title>The Genome Sequence of Treponema denticola SP33.</title>
        <authorList>
            <consortium name="The Broad Institute Genome Sequencing Platform"/>
            <person name="Earl A."/>
            <person name="Ward D."/>
            <person name="Feldgarden M."/>
            <person name="Gevers D."/>
            <person name="Blanton J.M."/>
            <person name="Fenno C.J."/>
            <person name="Baranova O.V."/>
            <person name="Mathney J."/>
            <person name="Dewhirst F.E."/>
            <person name="Izard J."/>
            <person name="Young S.K."/>
            <person name="Zeng Q."/>
            <person name="Gargeya S."/>
            <person name="Fitzgerald M."/>
            <person name="Haas B."/>
            <person name="Abouelleil A."/>
            <person name="Alvarado L."/>
            <person name="Arachchi H.M."/>
            <person name="Berlin A."/>
            <person name="Chapman S.B."/>
            <person name="Gearin G."/>
            <person name="Goldberg J."/>
            <person name="Griggs A."/>
            <person name="Gujja S."/>
            <person name="Hansen M."/>
            <person name="Heiman D."/>
            <person name="Howarth C."/>
            <person name="Larimer J."/>
            <person name="Lui A."/>
            <person name="MacDonald P.J.P."/>
            <person name="McCowen C."/>
            <person name="Montmayeur A."/>
            <person name="Murphy C."/>
            <person name="Neiman D."/>
            <person name="Pearson M."/>
            <person name="Priest M."/>
            <person name="Roberts A."/>
            <person name="Saif S."/>
            <person name="Shea T."/>
            <person name="Sisk P."/>
            <person name="Stolte C."/>
            <person name="Sykes S."/>
            <person name="Wortman J."/>
            <person name="Nusbaum C."/>
            <person name="Birren B."/>
        </authorList>
    </citation>
    <scope>NUCLEOTIDE SEQUENCE [LARGE SCALE GENOMIC DNA]</scope>
    <source>
        <strain evidence="2 3">SP33</strain>
    </source>
</reference>
<feature type="domain" description="Transposase (putative) YhgA-like" evidence="1">
    <location>
        <begin position="59"/>
        <end position="130"/>
    </location>
</feature>
<organism evidence="2 3">
    <name type="scientific">Treponema denticola SP33</name>
    <dbReference type="NCBI Taxonomy" id="999437"/>
    <lineage>
        <taxon>Bacteria</taxon>
        <taxon>Pseudomonadati</taxon>
        <taxon>Spirochaetota</taxon>
        <taxon>Spirochaetia</taxon>
        <taxon>Spirochaetales</taxon>
        <taxon>Treponemataceae</taxon>
        <taxon>Treponema</taxon>
    </lineage>
</organism>
<name>M2BGT4_TREDN</name>
<dbReference type="AlphaFoldDB" id="M2BGT4"/>
<evidence type="ECO:0000259" key="1">
    <source>
        <dbReference type="Pfam" id="PF04754"/>
    </source>
</evidence>
<sequence>MPCDVADARIFAKENFLSLYNALHGTSLPLSSPVENIRLDNVMYMNIINDVSCLVDNKIIVLAEHQSTINENMPLRFLEYIARLYEKLQAPADRYLRKLSKIPTPEFYVFYNGTEDYPETTVLKLSDAFISKPEHAPLELTVQVLNINTDKANKVLAACKPLEEYSLFVEEVRKQTQLDSENGFTNAVKICIEKG</sequence>
<evidence type="ECO:0000313" key="3">
    <source>
        <dbReference type="Proteomes" id="UP000016183"/>
    </source>
</evidence>
<dbReference type="Proteomes" id="UP000016183">
    <property type="component" value="Unassembled WGS sequence"/>
</dbReference>